<dbReference type="RefSeq" id="WP_110851623.1">
    <property type="nucleotide sequence ID" value="NZ_QKLZ01000002.1"/>
</dbReference>
<dbReference type="PANTHER" id="PTHR42776:SF27">
    <property type="entry name" value="DIPEPTIDYL PEPTIDASE FAMILY MEMBER 6"/>
    <property type="match status" value="1"/>
</dbReference>
<dbReference type="InterPro" id="IPR001375">
    <property type="entry name" value="Peptidase_S9_cat"/>
</dbReference>
<feature type="domain" description="Peptidase S9 prolyl oligopeptidase catalytic" evidence="3">
    <location>
        <begin position="409"/>
        <end position="616"/>
    </location>
</feature>
<sequence length="618" mass="65796">MSRLSRSRGPRTRAGRSSPGGWPPPAWEQRFRAPELEVPEWAPDAPDRACVVATVDGRPQVHSWEASTGRLVAATDRAAGTTDATIDPAGRWLWWFDDTDGDEWGTWRRQPFGSPPGQLTETPIPLPPGYQAGLHLSRDGTGVVGRTDPDAGTTIHQVFLDTFSATSAPVLLYAGDHDAEAAALSDDGNLLVVGHAEGGDPRHPALRVLSADTAATVAELDDGPGRGLWALDFPPLPGDSRLLVLHERTGTPRAAVWDVLSGAWRELALDVDGEVADATWFPSGDAVLLAVDHRARTRLHRHDLRTGRSTLVGPADGTVDGATARPDGEVWYSWSSAAEPPSVRTTRTGAVLLAPVGPRPRPSVGVRDVDVPGPGGDVHALLRLPSTGAAPYPVVVDVHGGPADHRTDSFSPTLAAWVDHGFAVLSVNFRGSTGYGTRWRDAIEGDVGRAELADIAAVHDRLVAEGTLDPRRSVLTGASWGGYLTLLGVGTQPGRWALGLADVPVADYVAAYEDELATLQAVDRALLGGSPQEVPEAYAAASPITYVDAVRAPVLLLAGLNDPRCPLRQVQRYESALRERGGVVELYQYGGGHGSHVTAERVAQMRVQLDFVKRHLSP</sequence>
<dbReference type="PANTHER" id="PTHR42776">
    <property type="entry name" value="SERINE PEPTIDASE S9 FAMILY MEMBER"/>
    <property type="match status" value="1"/>
</dbReference>
<dbReference type="InterPro" id="IPR029058">
    <property type="entry name" value="AB_hydrolase_fold"/>
</dbReference>
<evidence type="ECO:0000259" key="3">
    <source>
        <dbReference type="Pfam" id="PF00326"/>
    </source>
</evidence>
<name>A0A2Y9A4V9_9MICO</name>
<accession>A0A2Y9A4V9</accession>
<feature type="region of interest" description="Disordered" evidence="2">
    <location>
        <begin position="1"/>
        <end position="33"/>
    </location>
</feature>
<dbReference type="SUPFAM" id="SSF53474">
    <property type="entry name" value="alpha/beta-Hydrolases"/>
    <property type="match status" value="1"/>
</dbReference>
<dbReference type="AlphaFoldDB" id="A0A2Y9A4V9"/>
<proteinExistence type="predicted"/>
<dbReference type="Gene3D" id="3.40.50.1820">
    <property type="entry name" value="alpha/beta hydrolase"/>
    <property type="match status" value="1"/>
</dbReference>
<keyword evidence="5" id="KW-1185">Reference proteome</keyword>
<dbReference type="EMBL" id="UETB01000002">
    <property type="protein sequence ID" value="SSA39390.1"/>
    <property type="molecule type" value="Genomic_DNA"/>
</dbReference>
<dbReference type="Pfam" id="PF00326">
    <property type="entry name" value="Peptidase_S9"/>
    <property type="match status" value="1"/>
</dbReference>
<dbReference type="SUPFAM" id="SSF82171">
    <property type="entry name" value="DPP6 N-terminal domain-like"/>
    <property type="match status" value="1"/>
</dbReference>
<feature type="compositionally biased region" description="Basic residues" evidence="2">
    <location>
        <begin position="1"/>
        <end position="14"/>
    </location>
</feature>
<evidence type="ECO:0000256" key="2">
    <source>
        <dbReference type="SAM" id="MobiDB-lite"/>
    </source>
</evidence>
<dbReference type="GO" id="GO:0006508">
    <property type="term" value="P:proteolysis"/>
    <property type="evidence" value="ECO:0007669"/>
    <property type="project" value="InterPro"/>
</dbReference>
<evidence type="ECO:0000313" key="5">
    <source>
        <dbReference type="Proteomes" id="UP000250222"/>
    </source>
</evidence>
<dbReference type="Gene3D" id="2.130.10.120">
    <property type="entry name" value="Prolyl oligopeptidase, N-terminal domain"/>
    <property type="match status" value="1"/>
</dbReference>
<dbReference type="Proteomes" id="UP000250222">
    <property type="component" value="Unassembled WGS sequence"/>
</dbReference>
<protein>
    <submittedName>
        <fullName evidence="4">Prolyl oligopeptidase family protein</fullName>
    </submittedName>
</protein>
<dbReference type="GO" id="GO:0004252">
    <property type="term" value="F:serine-type endopeptidase activity"/>
    <property type="evidence" value="ECO:0007669"/>
    <property type="project" value="TreeGrafter"/>
</dbReference>
<organism evidence="4 5">
    <name type="scientific">Georgenia satyanarayanai</name>
    <dbReference type="NCBI Taxonomy" id="860221"/>
    <lineage>
        <taxon>Bacteria</taxon>
        <taxon>Bacillati</taxon>
        <taxon>Actinomycetota</taxon>
        <taxon>Actinomycetes</taxon>
        <taxon>Micrococcales</taxon>
        <taxon>Bogoriellaceae</taxon>
        <taxon>Georgenia</taxon>
    </lineage>
</organism>
<dbReference type="OrthoDB" id="255603at2"/>
<evidence type="ECO:0000313" key="4">
    <source>
        <dbReference type="EMBL" id="SSA39390.1"/>
    </source>
</evidence>
<reference evidence="4 5" key="1">
    <citation type="submission" date="2016-10" db="EMBL/GenBank/DDBJ databases">
        <authorList>
            <person name="Cai Z."/>
        </authorList>
    </citation>
    <scope>NUCLEOTIDE SEQUENCE [LARGE SCALE GENOMIC DNA]</scope>
    <source>
        <strain evidence="4 5">CGMCC 1.10826</strain>
    </source>
</reference>
<gene>
    <name evidence="4" type="ORF">SAMN05216184_102314</name>
</gene>
<evidence type="ECO:0000256" key="1">
    <source>
        <dbReference type="ARBA" id="ARBA00022801"/>
    </source>
</evidence>
<keyword evidence="1" id="KW-0378">Hydrolase</keyword>